<dbReference type="CDD" id="cd00143">
    <property type="entry name" value="PP2Cc"/>
    <property type="match status" value="1"/>
</dbReference>
<dbReference type="InterPro" id="IPR036457">
    <property type="entry name" value="PPM-type-like_dom_sf"/>
</dbReference>
<dbReference type="SUPFAM" id="SSF81606">
    <property type="entry name" value="PP2C-like"/>
    <property type="match status" value="1"/>
</dbReference>
<proteinExistence type="predicted"/>
<dbReference type="AlphaFoldDB" id="C9Y428"/>
<reference evidence="3 4" key="1">
    <citation type="journal article" date="2010" name="J. Bacteriol.">
        <title>Complete Genome Sequence of Cronobacter turicensis LMG 23827, a foodborne pathogen causing deaths in neonates.</title>
        <authorList>
            <person name="Stephan R."/>
            <person name="Lehner A."/>
            <person name="Tischler P."/>
            <person name="Rattei T."/>
        </authorList>
    </citation>
    <scope>NUCLEOTIDE SEQUENCE [LARGE SCALE GENOMIC DNA]</scope>
    <source>
        <strain evidence="4">DSM 18703 / CCUG 55852 / LMG 23827 / z3032</strain>
    </source>
</reference>
<dbReference type="PROSITE" id="PS51746">
    <property type="entry name" value="PPM_2"/>
    <property type="match status" value="1"/>
</dbReference>
<feature type="domain" description="PPM-type phosphatase" evidence="2">
    <location>
        <begin position="8"/>
        <end position="245"/>
    </location>
</feature>
<reference evidence="4" key="2">
    <citation type="journal article" date="2011" name="J. Bacteriol.">
        <title>Complete genome sequence of Cronobacter turicensis LMG 23827, a food-borne pathogen causing deaths in neonates.</title>
        <authorList>
            <person name="Stephan R."/>
            <person name="Lehner A."/>
            <person name="Tischler P."/>
            <person name="Rattei T."/>
        </authorList>
    </citation>
    <scope>NUCLEOTIDE SEQUENCE [LARGE SCALE GENOMIC DNA]</scope>
    <source>
        <strain evidence="4">DSM 18703 / CCUG 55852 / LMG 23827 / z3032</strain>
    </source>
</reference>
<evidence type="ECO:0000313" key="4">
    <source>
        <dbReference type="Proteomes" id="UP000002069"/>
    </source>
</evidence>
<accession>C9Y428</accession>
<dbReference type="PATRIC" id="fig|693216.3.peg.79"/>
<dbReference type="Gene3D" id="3.60.40.10">
    <property type="entry name" value="PPM-type phosphatase domain"/>
    <property type="match status" value="1"/>
</dbReference>
<dbReference type="EMBL" id="FN543093">
    <property type="protein sequence ID" value="CBA26752.1"/>
    <property type="molecule type" value="Genomic_DNA"/>
</dbReference>
<evidence type="ECO:0000259" key="2">
    <source>
        <dbReference type="PROSITE" id="PS51746"/>
    </source>
</evidence>
<gene>
    <name evidence="3" type="ordered locus">Ctu_00810</name>
</gene>
<keyword evidence="4" id="KW-1185">Reference proteome</keyword>
<name>C9Y428_CROTZ</name>
<feature type="region of interest" description="Disordered" evidence="1">
    <location>
        <begin position="1"/>
        <end position="26"/>
    </location>
</feature>
<dbReference type="HOGENOM" id="CLU_034545_5_0_6"/>
<evidence type="ECO:0000313" key="3">
    <source>
        <dbReference type="EMBL" id="CBA26752.1"/>
    </source>
</evidence>
<dbReference type="InterPro" id="IPR001932">
    <property type="entry name" value="PPM-type_phosphatase-like_dom"/>
</dbReference>
<dbReference type="Proteomes" id="UP000002069">
    <property type="component" value="Chromosome"/>
</dbReference>
<dbReference type="SMART" id="SM00332">
    <property type="entry name" value="PP2Cc"/>
    <property type="match status" value="1"/>
</dbReference>
<organism evidence="3 4">
    <name type="scientific">Cronobacter turicensis (strain DSM 18703 / CCUG 55852 / LMG 23827 / z3032)</name>
    <dbReference type="NCBI Taxonomy" id="693216"/>
    <lineage>
        <taxon>Bacteria</taxon>
        <taxon>Pseudomonadati</taxon>
        <taxon>Pseudomonadota</taxon>
        <taxon>Gammaproteobacteria</taxon>
        <taxon>Enterobacterales</taxon>
        <taxon>Enterobacteriaceae</taxon>
        <taxon>Cronobacter</taxon>
    </lineage>
</organism>
<dbReference type="SMART" id="SM00331">
    <property type="entry name" value="PP2C_SIG"/>
    <property type="match status" value="1"/>
</dbReference>
<protein>
    <recommendedName>
        <fullName evidence="2">PPM-type phosphatase domain-containing protein</fullName>
    </recommendedName>
</protein>
<keyword evidence="3" id="KW-0378">Hydrolase</keyword>
<dbReference type="KEGG" id="ctu:CTU_00810"/>
<dbReference type="GO" id="GO:0016787">
    <property type="term" value="F:hydrolase activity"/>
    <property type="evidence" value="ECO:0007669"/>
    <property type="project" value="UniProtKB-KW"/>
</dbReference>
<sequence>MGRRMNISTASLSRQGERASNQDQTGETIGERSACFVVCDGIAGLPGGDVAAALARNAILSRFDGEQHLNAQYIREYVNQANHAIRAEQKAVQDYHRMGTTLVSLFIDRDYHLAYWAHAGDSRLYLFRRGWLYHVTTDHSLVQQMKDAGHQTDGVNSNLLYFALGMGDEGREASYSDVVPIEDGDAFLLCTDGFWHGVSEEQMKKSLHMVNTPDEWLTLMNQILLKNGEQGHDKQDNYSAVAVWVGSPQDTTLLHTLSDAAQFFPLRD</sequence>
<evidence type="ECO:0000256" key="1">
    <source>
        <dbReference type="SAM" id="MobiDB-lite"/>
    </source>
</evidence>
<dbReference type="Pfam" id="PF13672">
    <property type="entry name" value="PP2C_2"/>
    <property type="match status" value="1"/>
</dbReference>